<reference evidence="3" key="1">
    <citation type="submission" date="2023-03" db="EMBL/GenBank/DDBJ databases">
        <title>Multiphase analysis and comparison of six strains from genera Psychromarinibacter, Lutimaribacter, and Maritimibacter, including a novel species: Psychromarinibacter sediminicola sp. nov.</title>
        <authorList>
            <person name="Wang Y.-H."/>
            <person name="Ye M.-Q."/>
            <person name="Du Z.-J."/>
        </authorList>
    </citation>
    <scope>NUCLEOTIDE SEQUENCE</scope>
    <source>
        <strain evidence="3">C21-152</strain>
    </source>
</reference>
<dbReference type="RefSeq" id="WP_275568609.1">
    <property type="nucleotide sequence ID" value="NZ_JARGYC010000051.1"/>
</dbReference>
<proteinExistence type="predicted"/>
<feature type="domain" description="EF-hand" evidence="2">
    <location>
        <begin position="41"/>
        <end position="76"/>
    </location>
</feature>
<evidence type="ECO:0000313" key="4">
    <source>
        <dbReference type="Proteomes" id="UP001220964"/>
    </source>
</evidence>
<name>A0AAE3T9Q3_9RHOB</name>
<feature type="chain" id="PRO_5042206106" evidence="1">
    <location>
        <begin position="20"/>
        <end position="80"/>
    </location>
</feature>
<sequence length="80" mass="8255">MKPAIIAFTILAASTSAFALTMEETDADGDGALSLSEIQSLYPEVTGETFDSADTDADGVISPEELATAQEMGLLPADQS</sequence>
<dbReference type="Gene3D" id="1.10.238.10">
    <property type="entry name" value="EF-hand"/>
    <property type="match status" value="1"/>
</dbReference>
<dbReference type="GO" id="GO:0005509">
    <property type="term" value="F:calcium ion binding"/>
    <property type="evidence" value="ECO:0007669"/>
    <property type="project" value="InterPro"/>
</dbReference>
<organism evidence="3 4">
    <name type="scientific">Psychromarinibacter sediminicola</name>
    <dbReference type="NCBI Taxonomy" id="3033385"/>
    <lineage>
        <taxon>Bacteria</taxon>
        <taxon>Pseudomonadati</taxon>
        <taxon>Pseudomonadota</taxon>
        <taxon>Alphaproteobacteria</taxon>
        <taxon>Rhodobacterales</taxon>
        <taxon>Paracoccaceae</taxon>
        <taxon>Psychromarinibacter</taxon>
    </lineage>
</organism>
<dbReference type="SUPFAM" id="SSF47473">
    <property type="entry name" value="EF-hand"/>
    <property type="match status" value="1"/>
</dbReference>
<dbReference type="InterPro" id="IPR018247">
    <property type="entry name" value="EF_Hand_1_Ca_BS"/>
</dbReference>
<keyword evidence="4" id="KW-1185">Reference proteome</keyword>
<evidence type="ECO:0000256" key="1">
    <source>
        <dbReference type="SAM" id="SignalP"/>
    </source>
</evidence>
<dbReference type="Pfam" id="PF13202">
    <property type="entry name" value="EF-hand_5"/>
    <property type="match status" value="2"/>
</dbReference>
<dbReference type="AlphaFoldDB" id="A0AAE3T9Q3"/>
<protein>
    <submittedName>
        <fullName evidence="3">EF-hand domain-containing protein</fullName>
    </submittedName>
</protein>
<dbReference type="PROSITE" id="PS50222">
    <property type="entry name" value="EF_HAND_2"/>
    <property type="match status" value="1"/>
</dbReference>
<dbReference type="PROSITE" id="PS00018">
    <property type="entry name" value="EF_HAND_1"/>
    <property type="match status" value="1"/>
</dbReference>
<evidence type="ECO:0000259" key="2">
    <source>
        <dbReference type="PROSITE" id="PS50222"/>
    </source>
</evidence>
<keyword evidence="1" id="KW-0732">Signal</keyword>
<dbReference type="EMBL" id="JARGYC010000051">
    <property type="protein sequence ID" value="MDF0602482.1"/>
    <property type="molecule type" value="Genomic_DNA"/>
</dbReference>
<dbReference type="Proteomes" id="UP001220964">
    <property type="component" value="Unassembled WGS sequence"/>
</dbReference>
<accession>A0AAE3T9Q3</accession>
<comment type="caution">
    <text evidence="3">The sequence shown here is derived from an EMBL/GenBank/DDBJ whole genome shotgun (WGS) entry which is preliminary data.</text>
</comment>
<evidence type="ECO:0000313" key="3">
    <source>
        <dbReference type="EMBL" id="MDF0602482.1"/>
    </source>
</evidence>
<gene>
    <name evidence="3" type="ORF">P1J78_17225</name>
</gene>
<feature type="signal peptide" evidence="1">
    <location>
        <begin position="1"/>
        <end position="19"/>
    </location>
</feature>
<dbReference type="InterPro" id="IPR002048">
    <property type="entry name" value="EF_hand_dom"/>
</dbReference>
<dbReference type="InterPro" id="IPR011992">
    <property type="entry name" value="EF-hand-dom_pair"/>
</dbReference>